<evidence type="ECO:0000256" key="3">
    <source>
        <dbReference type="ARBA" id="ARBA00022722"/>
    </source>
</evidence>
<evidence type="ECO:0000256" key="7">
    <source>
        <dbReference type="SAM" id="MobiDB-lite"/>
    </source>
</evidence>
<name>A0A0B7AT20_9EUPU</name>
<dbReference type="GO" id="GO:0003676">
    <property type="term" value="F:nucleic acid binding"/>
    <property type="evidence" value="ECO:0007669"/>
    <property type="project" value="InterPro"/>
</dbReference>
<dbReference type="SMART" id="SM00479">
    <property type="entry name" value="EXOIII"/>
    <property type="match status" value="1"/>
</dbReference>
<feature type="compositionally biased region" description="Basic and acidic residues" evidence="7">
    <location>
        <begin position="233"/>
        <end position="248"/>
    </location>
</feature>
<feature type="compositionally biased region" description="Low complexity" evidence="7">
    <location>
        <begin position="48"/>
        <end position="68"/>
    </location>
</feature>
<comment type="similarity">
    <text evidence="2">Belongs to the REXO1/REXO3 family.</text>
</comment>
<dbReference type="PANTHER" id="PTHR12801">
    <property type="entry name" value="RNA EXONUCLEASE REXO1 / RECO3 FAMILY MEMBER-RELATED"/>
    <property type="match status" value="1"/>
</dbReference>
<evidence type="ECO:0000256" key="4">
    <source>
        <dbReference type="ARBA" id="ARBA00022801"/>
    </source>
</evidence>
<organism evidence="9">
    <name type="scientific">Arion vulgaris</name>
    <dbReference type="NCBI Taxonomy" id="1028688"/>
    <lineage>
        <taxon>Eukaryota</taxon>
        <taxon>Metazoa</taxon>
        <taxon>Spiralia</taxon>
        <taxon>Lophotrochozoa</taxon>
        <taxon>Mollusca</taxon>
        <taxon>Gastropoda</taxon>
        <taxon>Heterobranchia</taxon>
        <taxon>Euthyneura</taxon>
        <taxon>Panpulmonata</taxon>
        <taxon>Eupulmonata</taxon>
        <taxon>Stylommatophora</taxon>
        <taxon>Helicina</taxon>
        <taxon>Arionoidea</taxon>
        <taxon>Arionidae</taxon>
        <taxon>Arion</taxon>
    </lineage>
</organism>
<dbReference type="Gene3D" id="3.30.420.10">
    <property type="entry name" value="Ribonuclease H-like superfamily/Ribonuclease H"/>
    <property type="match status" value="1"/>
</dbReference>
<feature type="compositionally biased region" description="Basic and acidic residues" evidence="7">
    <location>
        <begin position="127"/>
        <end position="136"/>
    </location>
</feature>
<dbReference type="InterPro" id="IPR031736">
    <property type="entry name" value="REXO1-like_dom"/>
</dbReference>
<feature type="compositionally biased region" description="Acidic residues" evidence="7">
    <location>
        <begin position="296"/>
        <end position="311"/>
    </location>
</feature>
<dbReference type="AlphaFoldDB" id="A0A0B7AT20"/>
<dbReference type="GO" id="GO:0004527">
    <property type="term" value="F:exonuclease activity"/>
    <property type="evidence" value="ECO:0007669"/>
    <property type="project" value="UniProtKB-KW"/>
</dbReference>
<keyword evidence="4" id="KW-0378">Hydrolase</keyword>
<feature type="region of interest" description="Disordered" evidence="7">
    <location>
        <begin position="1"/>
        <end position="252"/>
    </location>
</feature>
<keyword evidence="3" id="KW-0540">Nuclease</keyword>
<feature type="compositionally biased region" description="Low complexity" evidence="7">
    <location>
        <begin position="85"/>
        <end position="95"/>
    </location>
</feature>
<dbReference type="InterPro" id="IPR036397">
    <property type="entry name" value="RNaseH_sf"/>
</dbReference>
<feature type="compositionally biased region" description="Basic and acidic residues" evidence="7">
    <location>
        <begin position="96"/>
        <end position="105"/>
    </location>
</feature>
<evidence type="ECO:0000256" key="1">
    <source>
        <dbReference type="ARBA" id="ARBA00004123"/>
    </source>
</evidence>
<dbReference type="CDD" id="cd06145">
    <property type="entry name" value="REX1_like"/>
    <property type="match status" value="1"/>
</dbReference>
<sequence length="994" mass="110085">NSSEKSLSNSHGKHSHKDKDGKIVLNISSEKSSSNTNGEQICKDKNNQKSVKNSSESSASSYSTSSNIKRGDNSIVEKGSRHKSPSSSSSSSKTDSYSHKTESSRTSHKSFSSSSSHALENGHSNHKKENPVKTCDKQPNPDSKFISTGPATEIKKVKSERSGSITSERHNHHSSSDSGHQSDSHRRKSLNRYGNADIKQERRDSIDGTKNAEKGTVRRNSGNNSKQICTDSSEIKKCDKRDTVRKSSGENCKLVGERRISNLTANLFGEESEGSDSDVQIVEAPPEPIPPVYELSDSDNDMDDNSEEDDSTLPLSDVDMLSDNDTFDECLRIFEETERRMAIKAAKAGVTPETLKIREVAKVSEASENLLLSISKKRLAHTSAGKVTRAVKTPATFKPRPSPAEVMHNRIVEMQKKALLRAARREGREAELPSMLSDNSSSSANKLPLIGSAITPLSSSLSEAASSLISFQKKREAHIPSLKTPTKTKHEAASGVTRSPNSFYNKTKTGMSRSTDPAEHPMLADPVGNKKLVTIASTTSKTEKRQAHEPTQSNLKRPIIPVEFGTKVPSNVRQRYLNLMIDEYLKFNTEDFAFTKGQEEEQAAYNRASNKNIYLRVAVNAIKRIRTEAMESLPSSSKKTCAGLTSLSLLAVSSSMPSQSHEATLGGSLAAKTSYTLHRSGNTTRPVQTTFSGQELYDLLKKYILTEQQLRDNGYPRPAEDGSNKIKIYKEEERDKMLKDNERTCRRCGKRFYIDSDGGCITTELCVYHYANANKKRVNGYIDSRYGCCNERLGSHGCQVAKCHVHEKNKRDCLTGYMKTLPASPTSEQNYSVYSIDCEMVYTKIGLELARVTVVDEDCNVKYETLVKPDAEIIDYNTRFSGITEKDMQGVTTTLRGVQAVMLSMICDKTILIGHSLESDLQSLKLIHNTVVDTSLVFPHARGLPFKRALRSLMVDHLQKIIQADDGGHDSKEDAVACMQLMLYRVKADARRRL</sequence>
<feature type="non-terminal residue" evidence="9">
    <location>
        <position position="1"/>
    </location>
</feature>
<dbReference type="GO" id="GO:0005634">
    <property type="term" value="C:nucleus"/>
    <property type="evidence" value="ECO:0007669"/>
    <property type="project" value="UniProtKB-SubCell"/>
</dbReference>
<protein>
    <recommendedName>
        <fullName evidence="8">Exonuclease domain-containing protein</fullName>
    </recommendedName>
</protein>
<keyword evidence="5" id="KW-0269">Exonuclease</keyword>
<gene>
    <name evidence="9" type="primary">ORF134961</name>
</gene>
<feature type="compositionally biased region" description="Polar residues" evidence="7">
    <location>
        <begin position="26"/>
        <end position="39"/>
    </location>
</feature>
<dbReference type="SUPFAM" id="SSF53098">
    <property type="entry name" value="Ribonuclease H-like"/>
    <property type="match status" value="1"/>
</dbReference>
<dbReference type="PANTHER" id="PTHR12801:SF115">
    <property type="entry name" value="FI18136P1-RELATED"/>
    <property type="match status" value="1"/>
</dbReference>
<feature type="domain" description="Exonuclease" evidence="8">
    <location>
        <begin position="832"/>
        <end position="991"/>
    </location>
</feature>
<dbReference type="EMBL" id="HACG01036185">
    <property type="protein sequence ID" value="CEK83050.1"/>
    <property type="molecule type" value="Transcribed_RNA"/>
</dbReference>
<keyword evidence="6" id="KW-0539">Nucleus</keyword>
<feature type="compositionally biased region" description="Basic and acidic residues" evidence="7">
    <location>
        <begin position="198"/>
        <end position="216"/>
    </location>
</feature>
<evidence type="ECO:0000256" key="6">
    <source>
        <dbReference type="ARBA" id="ARBA00023242"/>
    </source>
</evidence>
<feature type="compositionally biased region" description="Polar residues" evidence="7">
    <location>
        <begin position="218"/>
        <end position="232"/>
    </location>
</feature>
<dbReference type="InterPro" id="IPR034922">
    <property type="entry name" value="REX1-like_exo"/>
</dbReference>
<proteinExistence type="inferred from homology"/>
<evidence type="ECO:0000256" key="2">
    <source>
        <dbReference type="ARBA" id="ARBA00006357"/>
    </source>
</evidence>
<dbReference type="Pfam" id="PF15870">
    <property type="entry name" value="EloA-BP1"/>
    <property type="match status" value="1"/>
</dbReference>
<feature type="region of interest" description="Disordered" evidence="7">
    <location>
        <begin position="265"/>
        <end position="316"/>
    </location>
</feature>
<evidence type="ECO:0000259" key="8">
    <source>
        <dbReference type="SMART" id="SM00479"/>
    </source>
</evidence>
<comment type="subcellular location">
    <subcellularLocation>
        <location evidence="1">Nucleus</location>
    </subcellularLocation>
</comment>
<accession>A0A0B7AT20</accession>
<dbReference type="InterPro" id="IPR013520">
    <property type="entry name" value="Ribonucl_H"/>
</dbReference>
<evidence type="ECO:0000313" key="9">
    <source>
        <dbReference type="EMBL" id="CEK83050.1"/>
    </source>
</evidence>
<dbReference type="FunFam" id="3.30.420.10:FF:000019">
    <property type="entry name" value="RNA exonuclease NEF-sp"/>
    <property type="match status" value="1"/>
</dbReference>
<feature type="compositionally biased region" description="Polar residues" evidence="7">
    <location>
        <begin position="496"/>
        <end position="515"/>
    </location>
</feature>
<dbReference type="InterPro" id="IPR047021">
    <property type="entry name" value="REXO1/3/4-like"/>
</dbReference>
<dbReference type="InterPro" id="IPR012337">
    <property type="entry name" value="RNaseH-like_sf"/>
</dbReference>
<evidence type="ECO:0000256" key="5">
    <source>
        <dbReference type="ARBA" id="ARBA00022839"/>
    </source>
</evidence>
<reference evidence="9" key="1">
    <citation type="submission" date="2014-12" db="EMBL/GenBank/DDBJ databases">
        <title>Insight into the proteome of Arion vulgaris.</title>
        <authorList>
            <person name="Aradska J."/>
            <person name="Bulat T."/>
            <person name="Smidak R."/>
            <person name="Sarate P."/>
            <person name="Gangsoo J."/>
            <person name="Sialana F."/>
            <person name="Bilban M."/>
            <person name="Lubec G."/>
        </authorList>
    </citation>
    <scope>NUCLEOTIDE SEQUENCE</scope>
    <source>
        <tissue evidence="9">Skin</tissue>
    </source>
</reference>
<feature type="region of interest" description="Disordered" evidence="7">
    <location>
        <begin position="484"/>
        <end position="525"/>
    </location>
</feature>